<organism evidence="1 2">
    <name type="scientific">Nocardia elegans</name>
    <dbReference type="NCBI Taxonomy" id="300029"/>
    <lineage>
        <taxon>Bacteria</taxon>
        <taxon>Bacillati</taxon>
        <taxon>Actinomycetota</taxon>
        <taxon>Actinomycetes</taxon>
        <taxon>Mycobacteriales</taxon>
        <taxon>Nocardiaceae</taxon>
        <taxon>Nocardia</taxon>
    </lineage>
</organism>
<comment type="caution">
    <text evidence="1">The sequence shown here is derived from an EMBL/GenBank/DDBJ whole genome shotgun (WGS) entry which is preliminary data.</text>
</comment>
<evidence type="ECO:0000313" key="1">
    <source>
        <dbReference type="EMBL" id="MFF4026922.1"/>
    </source>
</evidence>
<evidence type="ECO:0000313" key="2">
    <source>
        <dbReference type="Proteomes" id="UP001602089"/>
    </source>
</evidence>
<dbReference type="RefSeq" id="WP_387131932.1">
    <property type="nucleotide sequence ID" value="NZ_JBIATK010000012.1"/>
</dbReference>
<sequence>MSDWHPAGSEAEDLACAWAEHRKDFGENGSAYNHFKAGWDAAHGRSESGPLR</sequence>
<dbReference type="Proteomes" id="UP001602089">
    <property type="component" value="Unassembled WGS sequence"/>
</dbReference>
<gene>
    <name evidence="1" type="ORF">ACFYY5_29140</name>
</gene>
<name>A0ABW6TNW0_9NOCA</name>
<protein>
    <submittedName>
        <fullName evidence="1">Uncharacterized protein</fullName>
    </submittedName>
</protein>
<accession>A0ABW6TNW0</accession>
<keyword evidence="2" id="KW-1185">Reference proteome</keyword>
<proteinExistence type="predicted"/>
<dbReference type="EMBL" id="JBIATK010000012">
    <property type="protein sequence ID" value="MFF4026922.1"/>
    <property type="molecule type" value="Genomic_DNA"/>
</dbReference>
<reference evidence="1 2" key="1">
    <citation type="submission" date="2024-10" db="EMBL/GenBank/DDBJ databases">
        <title>The Natural Products Discovery Center: Release of the First 8490 Sequenced Strains for Exploring Actinobacteria Biosynthetic Diversity.</title>
        <authorList>
            <person name="Kalkreuter E."/>
            <person name="Kautsar S.A."/>
            <person name="Yang D."/>
            <person name="Bader C.D."/>
            <person name="Teijaro C.N."/>
            <person name="Fluegel L."/>
            <person name="Davis C.M."/>
            <person name="Simpson J.R."/>
            <person name="Lauterbach L."/>
            <person name="Steele A.D."/>
            <person name="Gui C."/>
            <person name="Meng S."/>
            <person name="Li G."/>
            <person name="Viehrig K."/>
            <person name="Ye F."/>
            <person name="Su P."/>
            <person name="Kiefer A.F."/>
            <person name="Nichols A."/>
            <person name="Cepeda A.J."/>
            <person name="Yan W."/>
            <person name="Fan B."/>
            <person name="Jiang Y."/>
            <person name="Adhikari A."/>
            <person name="Zheng C.-J."/>
            <person name="Schuster L."/>
            <person name="Cowan T.M."/>
            <person name="Smanski M.J."/>
            <person name="Chevrette M.G."/>
            <person name="De Carvalho L.P.S."/>
            <person name="Shen B."/>
        </authorList>
    </citation>
    <scope>NUCLEOTIDE SEQUENCE [LARGE SCALE GENOMIC DNA]</scope>
    <source>
        <strain evidence="1 2">NPDC001867</strain>
    </source>
</reference>